<keyword evidence="1" id="KW-1133">Transmembrane helix</keyword>
<dbReference type="STRING" id="929556.Solca_3383"/>
<dbReference type="OrthoDB" id="655674at2"/>
<keyword evidence="1" id="KW-0472">Membrane</keyword>
<dbReference type="AlphaFoldDB" id="H8KX61"/>
<feature type="transmembrane region" description="Helical" evidence="1">
    <location>
        <begin position="186"/>
        <end position="205"/>
    </location>
</feature>
<keyword evidence="1" id="KW-0812">Transmembrane</keyword>
<dbReference type="RefSeq" id="WP_014681613.1">
    <property type="nucleotide sequence ID" value="NC_017770.1"/>
</dbReference>
<feature type="transmembrane region" description="Helical" evidence="1">
    <location>
        <begin position="122"/>
        <end position="141"/>
    </location>
</feature>
<keyword evidence="3" id="KW-1185">Reference proteome</keyword>
<evidence type="ECO:0000256" key="1">
    <source>
        <dbReference type="SAM" id="Phobius"/>
    </source>
</evidence>
<sequence>MDYLAFIDKYGLYLIPALVVAIINYKNTAQSYKPILWYIFFLGFSQLVEIILLEIYRNNLPAYNISSLVVFLLFLYILNSWGYLNKKNRKLIVALIIVSTILFIVEVIYKGSLFIEINYSKALYSFLSILFALNAINQTLFKDSSLSILNAKNLFCITIIIESVFWIYLAIFLNTSFNFTSDFLEAIYLVYRYCKIFVISSLYFFTCLKIPKLNSNFITFNN</sequence>
<feature type="transmembrane region" description="Helical" evidence="1">
    <location>
        <begin position="6"/>
        <end position="23"/>
    </location>
</feature>
<evidence type="ECO:0008006" key="4">
    <source>
        <dbReference type="Google" id="ProtNLM"/>
    </source>
</evidence>
<dbReference type="HOGENOM" id="CLU_1244646_0_0_10"/>
<accession>H8KX61</accession>
<dbReference type="EMBL" id="CP003349">
    <property type="protein sequence ID" value="AFD08390.1"/>
    <property type="molecule type" value="Genomic_DNA"/>
</dbReference>
<proteinExistence type="predicted"/>
<feature type="transmembrane region" description="Helical" evidence="1">
    <location>
        <begin position="91"/>
        <end position="110"/>
    </location>
</feature>
<dbReference type="Proteomes" id="UP000007590">
    <property type="component" value="Chromosome"/>
</dbReference>
<evidence type="ECO:0000313" key="3">
    <source>
        <dbReference type="Proteomes" id="UP000007590"/>
    </source>
</evidence>
<feature type="transmembrane region" description="Helical" evidence="1">
    <location>
        <begin position="153"/>
        <end position="174"/>
    </location>
</feature>
<organism evidence="2 3">
    <name type="scientific">Solitalea canadensis (strain ATCC 29591 / DSM 3403 / JCM 21819 / LMG 8368 / NBRC 15130 / NCIMB 12057 / USAM 9D)</name>
    <name type="common">Flexibacter canadensis</name>
    <dbReference type="NCBI Taxonomy" id="929556"/>
    <lineage>
        <taxon>Bacteria</taxon>
        <taxon>Pseudomonadati</taxon>
        <taxon>Bacteroidota</taxon>
        <taxon>Sphingobacteriia</taxon>
        <taxon>Sphingobacteriales</taxon>
        <taxon>Sphingobacteriaceae</taxon>
        <taxon>Solitalea</taxon>
    </lineage>
</organism>
<feature type="transmembrane region" description="Helical" evidence="1">
    <location>
        <begin position="35"/>
        <end position="56"/>
    </location>
</feature>
<feature type="transmembrane region" description="Helical" evidence="1">
    <location>
        <begin position="62"/>
        <end position="84"/>
    </location>
</feature>
<reference evidence="2" key="1">
    <citation type="submission" date="2012-02" db="EMBL/GenBank/DDBJ databases">
        <title>The complete genome of Solitalea canadensis DSM 3403.</title>
        <authorList>
            <consortium name="US DOE Joint Genome Institute (JGI-PGF)"/>
            <person name="Lucas S."/>
            <person name="Copeland A."/>
            <person name="Lapidus A."/>
            <person name="Glavina del Rio T."/>
            <person name="Dalin E."/>
            <person name="Tice H."/>
            <person name="Bruce D."/>
            <person name="Goodwin L."/>
            <person name="Pitluck S."/>
            <person name="Peters L."/>
            <person name="Ovchinnikova G."/>
            <person name="Lu M."/>
            <person name="Kyrpides N."/>
            <person name="Mavromatis K."/>
            <person name="Ivanova N."/>
            <person name="Brettin T."/>
            <person name="Detter J.C."/>
            <person name="Han C."/>
            <person name="Larimer F."/>
            <person name="Land M."/>
            <person name="Hauser L."/>
            <person name="Markowitz V."/>
            <person name="Cheng J.-F."/>
            <person name="Hugenholtz P."/>
            <person name="Woyke T."/>
            <person name="Wu D."/>
            <person name="Spring S."/>
            <person name="Schroeder M."/>
            <person name="Kopitz M."/>
            <person name="Brambilla E."/>
            <person name="Klenk H.-P."/>
            <person name="Eisen J.A."/>
        </authorList>
    </citation>
    <scope>NUCLEOTIDE SEQUENCE</scope>
    <source>
        <strain evidence="2">DSM 3403</strain>
    </source>
</reference>
<name>H8KX61_SOLCM</name>
<protein>
    <recommendedName>
        <fullName evidence="4">YhhN-like protein</fullName>
    </recommendedName>
</protein>
<gene>
    <name evidence="2" type="ordered locus">Solca_3383</name>
</gene>
<dbReference type="KEGG" id="scn:Solca_3383"/>
<evidence type="ECO:0000313" key="2">
    <source>
        <dbReference type="EMBL" id="AFD08390.1"/>
    </source>
</evidence>